<dbReference type="Proteomes" id="UP000028481">
    <property type="component" value="Chromosome"/>
</dbReference>
<dbReference type="Pfam" id="PF06508">
    <property type="entry name" value="QueC"/>
    <property type="match status" value="1"/>
</dbReference>
<comment type="catalytic activity">
    <reaction evidence="10 11">
        <text>7-carboxy-7-carbaguanine + NH4(+) + 2 ATP = 7-cyano-7-carbaguanine + 2 AMP + 2 diphosphate + 2 H(+)</text>
        <dbReference type="Rhea" id="RHEA:27982"/>
        <dbReference type="ChEBI" id="CHEBI:15378"/>
        <dbReference type="ChEBI" id="CHEBI:28938"/>
        <dbReference type="ChEBI" id="CHEBI:30616"/>
        <dbReference type="ChEBI" id="CHEBI:33019"/>
        <dbReference type="ChEBI" id="CHEBI:45075"/>
        <dbReference type="ChEBI" id="CHEBI:61036"/>
        <dbReference type="ChEBI" id="CHEBI:456215"/>
        <dbReference type="EC" id="6.3.4.20"/>
    </reaction>
</comment>
<feature type="binding site" evidence="11">
    <location>
        <begin position="18"/>
        <end position="28"/>
    </location>
    <ligand>
        <name>ATP</name>
        <dbReference type="ChEBI" id="CHEBI:30616"/>
    </ligand>
</feature>
<keyword evidence="5 11" id="KW-0671">Queuosine biosynthesis</keyword>
<dbReference type="eggNOG" id="COG0603">
    <property type="taxonomic scope" value="Bacteria"/>
</dbReference>
<reference evidence="12 13" key="1">
    <citation type="journal article" date="2015" name="Genome Announc.">
        <title>Genome Sequence of a Sulfate-Reducing Thermophilic Bacterium, Thermodesulfobacterium commune DSM 2178T (Phylum Thermodesulfobacteria).</title>
        <authorList>
            <person name="Bhatnagar S."/>
            <person name="Badger J.H."/>
            <person name="Madupu R."/>
            <person name="Khouri H.M."/>
            <person name="O'Connor E.M."/>
            <person name="Robb F.T."/>
            <person name="Ward N.L."/>
            <person name="Eisen J.A."/>
        </authorList>
    </citation>
    <scope>NUCLEOTIDE SEQUENCE [LARGE SCALE GENOMIC DNA]</scope>
    <source>
        <strain evidence="12 13">DSM 2178</strain>
    </source>
</reference>
<dbReference type="HAMAP" id="MF_01633">
    <property type="entry name" value="QueC"/>
    <property type="match status" value="1"/>
</dbReference>
<evidence type="ECO:0000256" key="1">
    <source>
        <dbReference type="ARBA" id="ARBA00005061"/>
    </source>
</evidence>
<keyword evidence="7 11" id="KW-0067">ATP-binding</keyword>
<gene>
    <name evidence="11" type="primary">queC</name>
    <name evidence="12" type="ORF">HL41_00590</name>
</gene>
<dbReference type="Gene3D" id="3.40.50.620">
    <property type="entry name" value="HUPs"/>
    <property type="match status" value="1"/>
</dbReference>
<sequence length="229" mass="25689">MSLNNHKNRKADLALVLLSAGMDSAVCASVAAQEHALAFLHFQYGQKAAKKELECFYRLVDHFKPQKYLVVELTFFKIIGGSSLTSEEIEISESLNTQEIPSTYVPFRNGVFLSLAVAWAEVIGAEKIFIGVNEIDFSGYPDCRKEFIQAFNQAANLGTKPETKIMIETPLIHLSKKEIVELGIKLNTPFHLTWSCYRETEKACGRCDSCQIRLKAFKEAGIEDPIEYA</sequence>
<dbReference type="PANTHER" id="PTHR42914">
    <property type="entry name" value="7-CYANO-7-DEAZAGUANINE SYNTHASE"/>
    <property type="match status" value="1"/>
</dbReference>
<accession>A0A075WSR1</accession>
<keyword evidence="13" id="KW-1185">Reference proteome</keyword>
<dbReference type="RefSeq" id="WP_038063165.1">
    <property type="nucleotide sequence ID" value="NZ_CP008796.1"/>
</dbReference>
<evidence type="ECO:0000313" key="13">
    <source>
        <dbReference type="Proteomes" id="UP000028481"/>
    </source>
</evidence>
<evidence type="ECO:0000256" key="4">
    <source>
        <dbReference type="ARBA" id="ARBA00022741"/>
    </source>
</evidence>
<dbReference type="KEGG" id="tcm:HL41_00590"/>
<comment type="cofactor">
    <cofactor evidence="11">
        <name>Zn(2+)</name>
        <dbReference type="ChEBI" id="CHEBI:29105"/>
    </cofactor>
    <text evidence="11">Binds 1 zinc ion per subunit.</text>
</comment>
<evidence type="ECO:0000256" key="8">
    <source>
        <dbReference type="ARBA" id="ARBA00037993"/>
    </source>
</evidence>
<evidence type="ECO:0000256" key="2">
    <source>
        <dbReference type="ARBA" id="ARBA00022598"/>
    </source>
</evidence>
<evidence type="ECO:0000256" key="6">
    <source>
        <dbReference type="ARBA" id="ARBA00022833"/>
    </source>
</evidence>
<comment type="similarity">
    <text evidence="8 11">Belongs to the QueC family.</text>
</comment>
<feature type="binding site" evidence="11">
    <location>
        <position position="204"/>
    </location>
    <ligand>
        <name>Zn(2+)</name>
        <dbReference type="ChEBI" id="CHEBI:29105"/>
    </ligand>
</feature>
<proteinExistence type="inferred from homology"/>
<dbReference type="PIRSF" id="PIRSF006293">
    <property type="entry name" value="ExsB"/>
    <property type="match status" value="1"/>
</dbReference>
<evidence type="ECO:0000256" key="9">
    <source>
        <dbReference type="ARBA" id="ARBA00039149"/>
    </source>
</evidence>
<dbReference type="PaxDb" id="289377-HL41_00590"/>
<dbReference type="InterPro" id="IPR014729">
    <property type="entry name" value="Rossmann-like_a/b/a_fold"/>
</dbReference>
<dbReference type="OrthoDB" id="9789567at2"/>
<feature type="binding site" evidence="11">
    <location>
        <position position="207"/>
    </location>
    <ligand>
        <name>Zn(2+)</name>
        <dbReference type="ChEBI" id="CHEBI:29105"/>
    </ligand>
</feature>
<dbReference type="GO" id="GO:0008616">
    <property type="term" value="P:tRNA queuosine(34) biosynthetic process"/>
    <property type="evidence" value="ECO:0007669"/>
    <property type="project" value="UniProtKB-UniRule"/>
</dbReference>
<dbReference type="GO" id="GO:0008270">
    <property type="term" value="F:zinc ion binding"/>
    <property type="evidence" value="ECO:0007669"/>
    <property type="project" value="UniProtKB-UniRule"/>
</dbReference>
<dbReference type="GO" id="GO:0005524">
    <property type="term" value="F:ATP binding"/>
    <property type="evidence" value="ECO:0007669"/>
    <property type="project" value="UniProtKB-UniRule"/>
</dbReference>
<evidence type="ECO:0000256" key="11">
    <source>
        <dbReference type="HAMAP-Rule" id="MF_01633"/>
    </source>
</evidence>
<dbReference type="UniPathway" id="UPA00391"/>
<name>A0A075WSR1_9BACT</name>
<dbReference type="AlphaFoldDB" id="A0A075WSR1"/>
<keyword evidence="6 11" id="KW-0862">Zinc</keyword>
<evidence type="ECO:0000313" key="12">
    <source>
        <dbReference type="EMBL" id="AIH03448.1"/>
    </source>
</evidence>
<keyword evidence="4 11" id="KW-0547">Nucleotide-binding</keyword>
<dbReference type="SUPFAM" id="SSF52402">
    <property type="entry name" value="Adenine nucleotide alpha hydrolases-like"/>
    <property type="match status" value="1"/>
</dbReference>
<feature type="binding site" evidence="11">
    <location>
        <position position="210"/>
    </location>
    <ligand>
        <name>Zn(2+)</name>
        <dbReference type="ChEBI" id="CHEBI:29105"/>
    </ligand>
</feature>
<comment type="function">
    <text evidence="11">Catalyzes the ATP-dependent conversion of 7-carboxy-7-deazaguanine (CDG) to 7-cyano-7-deazaguanine (preQ(0)).</text>
</comment>
<dbReference type="NCBIfam" id="TIGR00364">
    <property type="entry name" value="7-cyano-7-deazaguanine synthase QueC"/>
    <property type="match status" value="1"/>
</dbReference>
<feature type="binding site" evidence="11">
    <location>
        <position position="196"/>
    </location>
    <ligand>
        <name>Zn(2+)</name>
        <dbReference type="ChEBI" id="CHEBI:29105"/>
    </ligand>
</feature>
<dbReference type="EC" id="6.3.4.20" evidence="9 11"/>
<evidence type="ECO:0000256" key="10">
    <source>
        <dbReference type="ARBA" id="ARBA00047890"/>
    </source>
</evidence>
<dbReference type="STRING" id="289377.HL41_00590"/>
<dbReference type="EMBL" id="CP008796">
    <property type="protein sequence ID" value="AIH03448.1"/>
    <property type="molecule type" value="Genomic_DNA"/>
</dbReference>
<dbReference type="GO" id="GO:0016879">
    <property type="term" value="F:ligase activity, forming carbon-nitrogen bonds"/>
    <property type="evidence" value="ECO:0007669"/>
    <property type="project" value="UniProtKB-UniRule"/>
</dbReference>
<comment type="pathway">
    <text evidence="1 11">Purine metabolism; 7-cyano-7-deazaguanine biosynthesis.</text>
</comment>
<protein>
    <recommendedName>
        <fullName evidence="9 11">7-cyano-7-deazaguanine synthase</fullName>
        <ecNumber evidence="9 11">6.3.4.20</ecNumber>
    </recommendedName>
    <alternativeName>
        <fullName evidence="11">7-cyano-7-carbaguanine synthase</fullName>
    </alternativeName>
    <alternativeName>
        <fullName evidence="11">PreQ(0) synthase</fullName>
    </alternativeName>
    <alternativeName>
        <fullName evidence="11">Queuosine biosynthesis protein QueC</fullName>
    </alternativeName>
</protein>
<evidence type="ECO:0000256" key="3">
    <source>
        <dbReference type="ARBA" id="ARBA00022723"/>
    </source>
</evidence>
<dbReference type="InterPro" id="IPR018317">
    <property type="entry name" value="QueC"/>
</dbReference>
<dbReference type="HOGENOM" id="CLU_081854_1_0_0"/>
<evidence type="ECO:0000256" key="5">
    <source>
        <dbReference type="ARBA" id="ARBA00022785"/>
    </source>
</evidence>
<keyword evidence="2 11" id="KW-0436">Ligase</keyword>
<evidence type="ECO:0000256" key="7">
    <source>
        <dbReference type="ARBA" id="ARBA00022840"/>
    </source>
</evidence>
<dbReference type="CDD" id="cd01995">
    <property type="entry name" value="QueC-like"/>
    <property type="match status" value="1"/>
</dbReference>
<dbReference type="PANTHER" id="PTHR42914:SF1">
    <property type="entry name" value="7-CYANO-7-DEAZAGUANINE SYNTHASE"/>
    <property type="match status" value="1"/>
</dbReference>
<organism evidence="12 13">
    <name type="scientific">Thermodesulfobacterium commune DSM 2178</name>
    <dbReference type="NCBI Taxonomy" id="289377"/>
    <lineage>
        <taxon>Bacteria</taxon>
        <taxon>Pseudomonadati</taxon>
        <taxon>Thermodesulfobacteriota</taxon>
        <taxon>Thermodesulfobacteria</taxon>
        <taxon>Thermodesulfobacteriales</taxon>
        <taxon>Thermodesulfobacteriaceae</taxon>
        <taxon>Thermodesulfobacterium</taxon>
    </lineage>
</organism>
<keyword evidence="3 11" id="KW-0479">Metal-binding</keyword>